<accession>A0A8X6VFT3</accession>
<proteinExistence type="predicted"/>
<keyword evidence="2" id="KW-1185">Reference proteome</keyword>
<protein>
    <submittedName>
        <fullName evidence="1">Transposable element Tcb2 transposase</fullName>
    </submittedName>
</protein>
<dbReference type="InterPro" id="IPR036397">
    <property type="entry name" value="RNaseH_sf"/>
</dbReference>
<dbReference type="Proteomes" id="UP000887159">
    <property type="component" value="Unassembled WGS sequence"/>
</dbReference>
<dbReference type="EMBL" id="BMAU01021258">
    <property type="protein sequence ID" value="GFY06278.1"/>
    <property type="molecule type" value="Genomic_DNA"/>
</dbReference>
<organism evidence="1 2">
    <name type="scientific">Trichonephila clavipes</name>
    <name type="common">Golden silk orbweaver</name>
    <name type="synonym">Nephila clavipes</name>
    <dbReference type="NCBI Taxonomy" id="2585209"/>
    <lineage>
        <taxon>Eukaryota</taxon>
        <taxon>Metazoa</taxon>
        <taxon>Ecdysozoa</taxon>
        <taxon>Arthropoda</taxon>
        <taxon>Chelicerata</taxon>
        <taxon>Arachnida</taxon>
        <taxon>Araneae</taxon>
        <taxon>Araneomorphae</taxon>
        <taxon>Entelegynae</taxon>
        <taxon>Araneoidea</taxon>
        <taxon>Nephilidae</taxon>
        <taxon>Trichonephila</taxon>
    </lineage>
</organism>
<dbReference type="Gene3D" id="3.30.420.10">
    <property type="entry name" value="Ribonuclease H-like superfamily/Ribonuclease H"/>
    <property type="match status" value="1"/>
</dbReference>
<reference evidence="1" key="1">
    <citation type="submission" date="2020-08" db="EMBL/GenBank/DDBJ databases">
        <title>Multicomponent nature underlies the extraordinary mechanical properties of spider dragline silk.</title>
        <authorList>
            <person name="Kono N."/>
            <person name="Nakamura H."/>
            <person name="Mori M."/>
            <person name="Yoshida Y."/>
            <person name="Ohtoshi R."/>
            <person name="Malay A.D."/>
            <person name="Moran D.A.P."/>
            <person name="Tomita M."/>
            <person name="Numata K."/>
            <person name="Arakawa K."/>
        </authorList>
    </citation>
    <scope>NUCLEOTIDE SEQUENCE</scope>
</reference>
<evidence type="ECO:0000313" key="1">
    <source>
        <dbReference type="EMBL" id="GFY06278.1"/>
    </source>
</evidence>
<dbReference type="AlphaFoldDB" id="A0A8X6VFT3"/>
<name>A0A8X6VFT3_TRICX</name>
<comment type="caution">
    <text evidence="1">The sequence shown here is derived from an EMBL/GenBank/DDBJ whole genome shotgun (WGS) entry which is preliminary data.</text>
</comment>
<evidence type="ECO:0000313" key="2">
    <source>
        <dbReference type="Proteomes" id="UP000887159"/>
    </source>
</evidence>
<sequence length="121" mass="14117">MMKAGWSARRVARQLGLSDCIVRWCWNQWIREMSFTRRPGSGRPRQTSCPKKTATSCRARGDWTATEWNEILFSDESRFNLRSDDNRVRVWRLRGESLNLVFALQRHTAPTEGVMVWGTIA</sequence>
<gene>
    <name evidence="1" type="primary">X975_07738</name>
    <name evidence="1" type="ORF">TNCV_2680701</name>
</gene>
<dbReference type="GO" id="GO:0003676">
    <property type="term" value="F:nucleic acid binding"/>
    <property type="evidence" value="ECO:0007669"/>
    <property type="project" value="InterPro"/>
</dbReference>